<feature type="transmembrane region" description="Helical" evidence="1">
    <location>
        <begin position="82"/>
        <end position="101"/>
    </location>
</feature>
<keyword evidence="1" id="KW-0812">Transmembrane</keyword>
<gene>
    <name evidence="2" type="ORF">TresaDRAFT_1351</name>
</gene>
<evidence type="ECO:0000313" key="2">
    <source>
        <dbReference type="EMBL" id="EIC01459.1"/>
    </source>
</evidence>
<name>H7EM51_9SPIR</name>
<dbReference type="RefSeq" id="WP_002705243.1">
    <property type="nucleotide sequence ID" value="NZ_AGRW01000050.1"/>
</dbReference>
<comment type="caution">
    <text evidence="2">The sequence shown here is derived from an EMBL/GenBank/DDBJ whole genome shotgun (WGS) entry which is preliminary data.</text>
</comment>
<keyword evidence="1" id="KW-0472">Membrane</keyword>
<dbReference type="EMBL" id="AGRW01000050">
    <property type="protein sequence ID" value="EIC01459.1"/>
    <property type="molecule type" value="Genomic_DNA"/>
</dbReference>
<evidence type="ECO:0000256" key="1">
    <source>
        <dbReference type="SAM" id="Phobius"/>
    </source>
</evidence>
<dbReference type="Proteomes" id="UP000003571">
    <property type="component" value="Unassembled WGS sequence"/>
</dbReference>
<sequence length="109" mass="12489">MKKLFLFIFGVWTFLGTLITPMTLFFLFLCLTGLVYQYDGTMDEGTAFFVGALLLFFWLAFVLFPSLAFFKRIRQSQKGLRMICFCALSLAFVSGIILVLYDSIRTFSA</sequence>
<feature type="transmembrane region" description="Helical" evidence="1">
    <location>
        <begin position="7"/>
        <end position="36"/>
    </location>
</feature>
<feature type="transmembrane region" description="Helical" evidence="1">
    <location>
        <begin position="48"/>
        <end position="70"/>
    </location>
</feature>
<evidence type="ECO:0000313" key="3">
    <source>
        <dbReference type="Proteomes" id="UP000003571"/>
    </source>
</evidence>
<dbReference type="STRING" id="907348.TresaDRAFT_1351"/>
<keyword evidence="3" id="KW-1185">Reference proteome</keyword>
<dbReference type="AlphaFoldDB" id="H7EM51"/>
<protein>
    <submittedName>
        <fullName evidence="2">Uncharacterized protein</fullName>
    </submittedName>
</protein>
<organism evidence="2 3">
    <name type="scientific">Treponema saccharophilum DSM 2985</name>
    <dbReference type="NCBI Taxonomy" id="907348"/>
    <lineage>
        <taxon>Bacteria</taxon>
        <taxon>Pseudomonadati</taxon>
        <taxon>Spirochaetota</taxon>
        <taxon>Spirochaetia</taxon>
        <taxon>Spirochaetales</taxon>
        <taxon>Treponemataceae</taxon>
        <taxon>Treponema</taxon>
    </lineage>
</organism>
<proteinExistence type="predicted"/>
<reference evidence="2 3" key="1">
    <citation type="submission" date="2011-09" db="EMBL/GenBank/DDBJ databases">
        <title>The draft genome of Treponema saccharophilum DSM 2985.</title>
        <authorList>
            <consortium name="US DOE Joint Genome Institute (JGI-PGF)"/>
            <person name="Lucas S."/>
            <person name="Copeland A."/>
            <person name="Lapidus A."/>
            <person name="Glavina del Rio T."/>
            <person name="Dalin E."/>
            <person name="Tice H."/>
            <person name="Bruce D."/>
            <person name="Goodwin L."/>
            <person name="Pitluck S."/>
            <person name="Peters L."/>
            <person name="Kyrpides N."/>
            <person name="Mavromatis K."/>
            <person name="Ivanova N."/>
            <person name="Markowitz V."/>
            <person name="Cheng J.-F."/>
            <person name="Hugenholtz P."/>
            <person name="Woyke T."/>
            <person name="Wu D."/>
            <person name="Gronow S."/>
            <person name="Wellnitz S."/>
            <person name="Brambilla E."/>
            <person name="Klenk H.-P."/>
            <person name="Eisen J.A."/>
        </authorList>
    </citation>
    <scope>NUCLEOTIDE SEQUENCE [LARGE SCALE GENOMIC DNA]</scope>
    <source>
        <strain evidence="2 3">DSM 2985</strain>
    </source>
</reference>
<keyword evidence="1" id="KW-1133">Transmembrane helix</keyword>
<accession>H7EM51</accession>